<evidence type="ECO:0000256" key="1">
    <source>
        <dbReference type="SAM" id="SignalP"/>
    </source>
</evidence>
<protein>
    <submittedName>
        <fullName evidence="2">Uncharacterized protein</fullName>
    </submittedName>
</protein>
<evidence type="ECO:0000313" key="2">
    <source>
        <dbReference type="EMBL" id="TNY19772.1"/>
    </source>
</evidence>
<reference evidence="2 3" key="1">
    <citation type="submission" date="2019-03" db="EMBL/GenBank/DDBJ databases">
        <title>Rhodosporidium diobovatum UCD-FST 08-225 genome sequencing, assembly, and annotation.</title>
        <authorList>
            <person name="Fakankun I.U."/>
            <person name="Fristensky B."/>
            <person name="Levin D.B."/>
        </authorList>
    </citation>
    <scope>NUCLEOTIDE SEQUENCE [LARGE SCALE GENOMIC DNA]</scope>
    <source>
        <strain evidence="2 3">UCD-FST 08-225</strain>
    </source>
</reference>
<feature type="signal peptide" evidence="1">
    <location>
        <begin position="1"/>
        <end position="19"/>
    </location>
</feature>
<dbReference type="Proteomes" id="UP000311382">
    <property type="component" value="Unassembled WGS sequence"/>
</dbReference>
<dbReference type="AlphaFoldDB" id="A0A5C5FU78"/>
<keyword evidence="1" id="KW-0732">Signal</keyword>
<organism evidence="2 3">
    <name type="scientific">Rhodotorula diobovata</name>
    <dbReference type="NCBI Taxonomy" id="5288"/>
    <lineage>
        <taxon>Eukaryota</taxon>
        <taxon>Fungi</taxon>
        <taxon>Dikarya</taxon>
        <taxon>Basidiomycota</taxon>
        <taxon>Pucciniomycotina</taxon>
        <taxon>Microbotryomycetes</taxon>
        <taxon>Sporidiobolales</taxon>
        <taxon>Sporidiobolaceae</taxon>
        <taxon>Rhodotorula</taxon>
    </lineage>
</organism>
<gene>
    <name evidence="2" type="ORF">DMC30DRAFT_417583</name>
</gene>
<name>A0A5C5FU78_9BASI</name>
<sequence length="168" mass="17763">MKFLALTAVAAALSSLASAIPTRRDEVTSADEVTKPAFTGTLVSYPSTVAQGQNISVAYDTSTHDATPHYPASICSVDLGLQGPAPIVFKPDSFMPYGILSLANGLNTGGPGGWVNTSVALPSAVYEPGEYFLIVTEHQLAIYDSEAPTYRVQSYNVSVQVTEDEEQS</sequence>
<proteinExistence type="predicted"/>
<accession>A0A5C5FU78</accession>
<dbReference type="OrthoDB" id="2522644at2759"/>
<keyword evidence="3" id="KW-1185">Reference proteome</keyword>
<feature type="chain" id="PRO_5022891859" evidence="1">
    <location>
        <begin position="20"/>
        <end position="168"/>
    </location>
</feature>
<dbReference type="EMBL" id="SOZI01000085">
    <property type="protein sequence ID" value="TNY19772.1"/>
    <property type="molecule type" value="Genomic_DNA"/>
</dbReference>
<comment type="caution">
    <text evidence="2">The sequence shown here is derived from an EMBL/GenBank/DDBJ whole genome shotgun (WGS) entry which is preliminary data.</text>
</comment>
<evidence type="ECO:0000313" key="3">
    <source>
        <dbReference type="Proteomes" id="UP000311382"/>
    </source>
</evidence>